<dbReference type="Pfam" id="PF25967">
    <property type="entry name" value="RND-MFP_C"/>
    <property type="match status" value="1"/>
</dbReference>
<feature type="chain" id="PRO_5036926208" evidence="3">
    <location>
        <begin position="35"/>
        <end position="398"/>
    </location>
</feature>
<proteinExistence type="inferred from homology"/>
<dbReference type="Pfam" id="PF25944">
    <property type="entry name" value="Beta-barrel_RND"/>
    <property type="match status" value="1"/>
</dbReference>
<comment type="similarity">
    <text evidence="2">Belongs to the membrane fusion protein (MFP) (TC 8.A.1) family.</text>
</comment>
<dbReference type="AlphaFoldDB" id="A0A975IW32"/>
<dbReference type="Gene3D" id="2.40.420.20">
    <property type="match status" value="1"/>
</dbReference>
<evidence type="ECO:0000256" key="3">
    <source>
        <dbReference type="SAM" id="SignalP"/>
    </source>
</evidence>
<dbReference type="GO" id="GO:0046677">
    <property type="term" value="P:response to antibiotic"/>
    <property type="evidence" value="ECO:0007669"/>
    <property type="project" value="TreeGrafter"/>
</dbReference>
<feature type="domain" description="Multidrug resistance protein MdtA-like C-terminal permuted SH3" evidence="7">
    <location>
        <begin position="318"/>
        <end position="380"/>
    </location>
</feature>
<dbReference type="NCBIfam" id="TIGR01730">
    <property type="entry name" value="RND_mfp"/>
    <property type="match status" value="1"/>
</dbReference>
<evidence type="ECO:0000313" key="8">
    <source>
        <dbReference type="EMBL" id="QUD89400.1"/>
    </source>
</evidence>
<dbReference type="Gene3D" id="2.40.30.170">
    <property type="match status" value="1"/>
</dbReference>
<sequence>MAFKPGGSLLTRRSLSLRLLSPALATLCLATALAGCSAHATKGQGQDQGPPTVGVVTLKTEAVTLTSELPGRTAPYEISDVRPQVGGIVIDRPFTEGAEVKAGQVLYRIDPAPFRAAYDQAKAQLASAEANLTTTRLKAERYADLVKINGVGKQDYDDAEAAFRQAAAAVEQQRAAAETAKINLAWSTIRAPITGRIGPSAITEGALVTPGQATALATIQRLDPIYVDVTQSAAEVLKLRRAVAAGQRDAKSAASVAVRLKLEDGSDYPLEGRLQFTDVTVDQATGAVTLRALFPNPGGLLLPGMYVRAEVAQGTAPQALLAPQQGISRDEKGLPIAMVVDAQGRAQQRSVQTDGAVGNQWLILGGLKAGDRLIVEGLQKVKPGEPVHVAQANLALTR</sequence>
<gene>
    <name evidence="8" type="ORF">KCG34_05835</name>
</gene>
<organism evidence="8 9">
    <name type="scientific">Phenylobacterium montanum</name>
    <dbReference type="NCBI Taxonomy" id="2823693"/>
    <lineage>
        <taxon>Bacteria</taxon>
        <taxon>Pseudomonadati</taxon>
        <taxon>Pseudomonadota</taxon>
        <taxon>Alphaproteobacteria</taxon>
        <taxon>Caulobacterales</taxon>
        <taxon>Caulobacteraceae</taxon>
        <taxon>Phenylobacterium</taxon>
    </lineage>
</organism>
<evidence type="ECO:0000256" key="1">
    <source>
        <dbReference type="ARBA" id="ARBA00004196"/>
    </source>
</evidence>
<accession>A0A975IW32</accession>
<dbReference type="FunFam" id="2.40.420.20:FF:000001">
    <property type="entry name" value="Efflux RND transporter periplasmic adaptor subunit"/>
    <property type="match status" value="1"/>
</dbReference>
<evidence type="ECO:0000256" key="2">
    <source>
        <dbReference type="ARBA" id="ARBA00009477"/>
    </source>
</evidence>
<feature type="signal peptide" evidence="3">
    <location>
        <begin position="1"/>
        <end position="34"/>
    </location>
</feature>
<feature type="domain" description="Multidrug resistance protein MdtA-like barrel-sandwich hybrid" evidence="5">
    <location>
        <begin position="78"/>
        <end position="220"/>
    </location>
</feature>
<dbReference type="SUPFAM" id="SSF111369">
    <property type="entry name" value="HlyD-like secretion proteins"/>
    <property type="match status" value="1"/>
</dbReference>
<dbReference type="KEGG" id="caul:KCG34_05835"/>
<dbReference type="EMBL" id="CP073078">
    <property type="protein sequence ID" value="QUD89400.1"/>
    <property type="molecule type" value="Genomic_DNA"/>
</dbReference>
<dbReference type="GO" id="GO:0005886">
    <property type="term" value="C:plasma membrane"/>
    <property type="evidence" value="ECO:0007669"/>
    <property type="project" value="UniProtKB-SubCell"/>
</dbReference>
<reference evidence="8" key="1">
    <citation type="submission" date="2021-04" db="EMBL/GenBank/DDBJ databases">
        <title>The complete genome sequence of Caulobacter sp. S6.</title>
        <authorList>
            <person name="Tang Y."/>
            <person name="Ouyang W."/>
            <person name="Liu Q."/>
            <person name="Huang B."/>
            <person name="Guo Z."/>
            <person name="Lei P."/>
        </authorList>
    </citation>
    <scope>NUCLEOTIDE SEQUENCE</scope>
    <source>
        <strain evidence="8">S6</strain>
    </source>
</reference>
<dbReference type="InterPro" id="IPR058624">
    <property type="entry name" value="MdtA-like_HH"/>
</dbReference>
<dbReference type="Gene3D" id="2.40.50.100">
    <property type="match status" value="1"/>
</dbReference>
<dbReference type="Proteomes" id="UP000676409">
    <property type="component" value="Chromosome"/>
</dbReference>
<evidence type="ECO:0000259" key="6">
    <source>
        <dbReference type="Pfam" id="PF25944"/>
    </source>
</evidence>
<dbReference type="Pfam" id="PF25917">
    <property type="entry name" value="BSH_RND"/>
    <property type="match status" value="1"/>
</dbReference>
<comment type="subcellular location">
    <subcellularLocation>
        <location evidence="1">Cell envelope</location>
    </subcellularLocation>
</comment>
<keyword evidence="3" id="KW-0732">Signal</keyword>
<dbReference type="PANTHER" id="PTHR30158">
    <property type="entry name" value="ACRA/E-RELATED COMPONENT OF DRUG EFFLUX TRANSPORTER"/>
    <property type="match status" value="1"/>
</dbReference>
<keyword evidence="9" id="KW-1185">Reference proteome</keyword>
<evidence type="ECO:0000259" key="5">
    <source>
        <dbReference type="Pfam" id="PF25917"/>
    </source>
</evidence>
<dbReference type="GO" id="GO:0022857">
    <property type="term" value="F:transmembrane transporter activity"/>
    <property type="evidence" value="ECO:0007669"/>
    <property type="project" value="InterPro"/>
</dbReference>
<evidence type="ECO:0000259" key="4">
    <source>
        <dbReference type="Pfam" id="PF25876"/>
    </source>
</evidence>
<evidence type="ECO:0000313" key="9">
    <source>
        <dbReference type="Proteomes" id="UP000676409"/>
    </source>
</evidence>
<protein>
    <submittedName>
        <fullName evidence="8">Efflux RND transporter periplasmic adaptor subunit</fullName>
    </submittedName>
</protein>
<name>A0A975IW32_9CAUL</name>
<feature type="domain" description="Multidrug resistance protein MdtA-like alpha-helical hairpin" evidence="4">
    <location>
        <begin position="118"/>
        <end position="187"/>
    </location>
</feature>
<dbReference type="InterPro" id="IPR058626">
    <property type="entry name" value="MdtA-like_b-barrel"/>
</dbReference>
<dbReference type="Pfam" id="PF25876">
    <property type="entry name" value="HH_MFP_RND"/>
    <property type="match status" value="1"/>
</dbReference>
<dbReference type="Gene3D" id="1.10.287.470">
    <property type="entry name" value="Helix hairpin bin"/>
    <property type="match status" value="1"/>
</dbReference>
<dbReference type="InterPro" id="IPR058625">
    <property type="entry name" value="MdtA-like_BSH"/>
</dbReference>
<feature type="domain" description="Multidrug resistance protein MdtA-like beta-barrel" evidence="6">
    <location>
        <begin position="224"/>
        <end position="314"/>
    </location>
</feature>
<dbReference type="PANTHER" id="PTHR30158:SF3">
    <property type="entry name" value="MULTIDRUG EFFLUX PUMP SUBUNIT ACRA-RELATED"/>
    <property type="match status" value="1"/>
</dbReference>
<dbReference type="InterPro" id="IPR006143">
    <property type="entry name" value="RND_pump_MFP"/>
</dbReference>
<evidence type="ECO:0000259" key="7">
    <source>
        <dbReference type="Pfam" id="PF25967"/>
    </source>
</evidence>
<dbReference type="InterPro" id="IPR058627">
    <property type="entry name" value="MdtA-like_C"/>
</dbReference>